<comment type="caution">
    <text evidence="1">The sequence shown here is derived from an EMBL/GenBank/DDBJ whole genome shotgun (WGS) entry which is preliminary data.</text>
</comment>
<proteinExistence type="predicted"/>
<protein>
    <submittedName>
        <fullName evidence="1">Antitoxin HicB</fullName>
    </submittedName>
</protein>
<dbReference type="EMBL" id="PXVD01000022">
    <property type="protein sequence ID" value="MDJ1372274.1"/>
    <property type="molecule type" value="Genomic_DNA"/>
</dbReference>
<accession>A0ABT7CAV3</accession>
<name>A0ABT7CAV3_9MICO</name>
<dbReference type="RefSeq" id="WP_026937477.1">
    <property type="nucleotide sequence ID" value="NZ_CP028426.1"/>
</dbReference>
<keyword evidence="2" id="KW-1185">Reference proteome</keyword>
<reference evidence="1" key="2">
    <citation type="journal article" date="2022" name="Sci. Rep.">
        <title>In silico prediction of the enzymes involved in the degradation of the herbicide molinate by Gulosibacter molinativorax ON4T.</title>
        <authorList>
            <person name="Lopes A.R."/>
            <person name="Bunin E."/>
            <person name="Viana A.T."/>
            <person name="Froufe H."/>
            <person name="Munoz-Merida A."/>
            <person name="Pinho D."/>
            <person name="Figueiredo J."/>
            <person name="Barroso C."/>
            <person name="Vaz-Moreira I."/>
            <person name="Bellanger X."/>
            <person name="Egas C."/>
            <person name="Nunes O.C."/>
        </authorList>
    </citation>
    <scope>NUCLEOTIDE SEQUENCE</scope>
    <source>
        <strain evidence="1">ON4</strain>
    </source>
</reference>
<sequence length="124" mass="14011">MRELDVVVERDGKWWVFEIPELGTGGQALSLAEVDDEARDVAAMWLEEDLASIKVDVTINAAAHSIAEWEAAEREEIQAREAQAHAAERRRAVVRELRGQKFSALDVARILGISKQRVYQLEKK</sequence>
<dbReference type="Proteomes" id="UP001170379">
    <property type="component" value="Unassembled WGS sequence"/>
</dbReference>
<reference evidence="1" key="1">
    <citation type="submission" date="2018-03" db="EMBL/GenBank/DDBJ databases">
        <authorList>
            <person name="Nunes O.C."/>
            <person name="Lopes A.R."/>
            <person name="Froufe H."/>
            <person name="Munoz-Merida A."/>
            <person name="Barroso C."/>
            <person name="Egas C."/>
        </authorList>
    </citation>
    <scope>NUCLEOTIDE SEQUENCE</scope>
    <source>
        <strain evidence="1">ON4</strain>
    </source>
</reference>
<organism evidence="1 2">
    <name type="scientific">Gulosibacter molinativorax</name>
    <dbReference type="NCBI Taxonomy" id="256821"/>
    <lineage>
        <taxon>Bacteria</taxon>
        <taxon>Bacillati</taxon>
        <taxon>Actinomycetota</taxon>
        <taxon>Actinomycetes</taxon>
        <taxon>Micrococcales</taxon>
        <taxon>Microbacteriaceae</taxon>
        <taxon>Gulosibacter</taxon>
    </lineage>
</organism>
<evidence type="ECO:0000313" key="1">
    <source>
        <dbReference type="EMBL" id="MDJ1372274.1"/>
    </source>
</evidence>
<evidence type="ECO:0000313" key="2">
    <source>
        <dbReference type="Proteomes" id="UP001170379"/>
    </source>
</evidence>
<gene>
    <name evidence="1" type="ORF">C7K25_12990</name>
</gene>